<organism evidence="3 5">
    <name type="scientific">Staphylococcus lugdunensis</name>
    <dbReference type="NCBI Taxonomy" id="28035"/>
    <lineage>
        <taxon>Bacteria</taxon>
        <taxon>Bacillati</taxon>
        <taxon>Bacillota</taxon>
        <taxon>Bacilli</taxon>
        <taxon>Bacillales</taxon>
        <taxon>Staphylococcaceae</taxon>
        <taxon>Staphylococcus</taxon>
    </lineage>
</organism>
<gene>
    <name evidence="3" type="ORF">EQ812_11200</name>
    <name evidence="2" type="ORF">FO454_08040</name>
    <name evidence="1" type="ORF">HMPREF3225_01903</name>
</gene>
<proteinExistence type="predicted"/>
<reference evidence="2 6" key="3">
    <citation type="submission" date="2019-07" db="EMBL/GenBank/DDBJ databases">
        <title>Comparative genome analysis of staphylococcus lugdunensis shows clonal complex-dependent diversity of the putative virulence factor, ess/type vii locus.</title>
        <authorList>
            <person name="Lebeurre J."/>
            <person name="Dahyot S."/>
            <person name="Diene S."/>
            <person name="Paulay A."/>
            <person name="Aubourg M."/>
            <person name="Argemi X."/>
            <person name="Giard J.-C."/>
            <person name="Tournier I."/>
            <person name="Francois P."/>
            <person name="Pestel-Caron M."/>
        </authorList>
    </citation>
    <scope>NUCLEOTIDE SEQUENCE [LARGE SCALE GENOMIC DNA]</scope>
    <source>
        <strain evidence="2 6">SL13</strain>
    </source>
</reference>
<protein>
    <submittedName>
        <fullName evidence="3">Competence protein ComGD</fullName>
    </submittedName>
    <submittedName>
        <fullName evidence="1">Prepilin-type cleavage/methylation protein</fullName>
    </submittedName>
</protein>
<keyword evidence="6" id="KW-1185">Reference proteome</keyword>
<dbReference type="eggNOG" id="COG2165">
    <property type="taxonomic scope" value="Bacteria"/>
</dbReference>
<dbReference type="Proteomes" id="UP000293637">
    <property type="component" value="Unassembled WGS sequence"/>
</dbReference>
<dbReference type="PIRSF" id="PIRSF021292">
    <property type="entry name" value="Competence_ComGD"/>
    <property type="match status" value="1"/>
</dbReference>
<dbReference type="Proteomes" id="UP000070063">
    <property type="component" value="Unassembled WGS sequence"/>
</dbReference>
<dbReference type="GO" id="GO:0030420">
    <property type="term" value="P:establishment of competence for transformation"/>
    <property type="evidence" value="ECO:0007669"/>
    <property type="project" value="InterPro"/>
</dbReference>
<evidence type="ECO:0000313" key="4">
    <source>
        <dbReference type="Proteomes" id="UP000070063"/>
    </source>
</evidence>
<dbReference type="OMA" id="IKSHAPV"/>
<accession>A0A223I606</accession>
<accession>A0A133Q244</accession>
<dbReference type="InterPro" id="IPR016785">
    <property type="entry name" value="ComGD"/>
</dbReference>
<evidence type="ECO:0000313" key="2">
    <source>
        <dbReference type="EMBL" id="QEX39831.1"/>
    </source>
</evidence>
<dbReference type="EMBL" id="CP041722">
    <property type="protein sequence ID" value="QEX39831.1"/>
    <property type="molecule type" value="Genomic_DNA"/>
</dbReference>
<evidence type="ECO:0000313" key="3">
    <source>
        <dbReference type="EMBL" id="TBW70676.1"/>
    </source>
</evidence>
<dbReference type="EMBL" id="SCHB01000009">
    <property type="protein sequence ID" value="TBW70676.1"/>
    <property type="molecule type" value="Genomic_DNA"/>
</dbReference>
<evidence type="ECO:0000313" key="6">
    <source>
        <dbReference type="Proteomes" id="UP000325462"/>
    </source>
</evidence>
<name>A0A133Q244_STALU</name>
<dbReference type="AlphaFoldDB" id="A0A133Q244"/>
<dbReference type="STRING" id="28035.B6N84_06610"/>
<reference evidence="3 5" key="2">
    <citation type="journal article" date="2019" name="Sci. Transl. Med.">
        <title>Quorum sensing between bacterial species on the skin protects against epidermal injury in atopic dermatitis.</title>
        <authorList>
            <person name="Williams M.R."/>
        </authorList>
    </citation>
    <scope>NUCLEOTIDE SEQUENCE [LARGE SCALE GENOMIC DNA]</scope>
    <source>
        <strain evidence="3 5">E7</strain>
    </source>
</reference>
<evidence type="ECO:0000313" key="1">
    <source>
        <dbReference type="EMBL" id="KXA36950.1"/>
    </source>
</evidence>
<dbReference type="NCBIfam" id="NF040982">
    <property type="entry name" value="ComGD"/>
    <property type="match status" value="1"/>
</dbReference>
<sequence length="145" mass="17013">MQINKAKAFTLIETMLALFIIQLLLFISISYLSTYHYIQSAHNNNVTLLINQFDFYKSKALRNHQSITLLFSKNSNQIKVIEQHGQKYHFSISNGYIYRISNISLLTFNAQGEINQFGSLYIKYPTATYRIIFNIDQGRIRYEKI</sequence>
<evidence type="ECO:0000313" key="5">
    <source>
        <dbReference type="Proteomes" id="UP000293637"/>
    </source>
</evidence>
<dbReference type="EMBL" id="LRQI01000079">
    <property type="protein sequence ID" value="KXA36950.1"/>
    <property type="molecule type" value="Genomic_DNA"/>
</dbReference>
<reference evidence="1 4" key="1">
    <citation type="submission" date="2016-01" db="EMBL/GenBank/DDBJ databases">
        <authorList>
            <person name="Mitreva M."/>
            <person name="Pepin K.H."/>
            <person name="Mihindukulasuriya K.A."/>
            <person name="Fulton R."/>
            <person name="Fronick C."/>
            <person name="O'Laughlin M."/>
            <person name="Miner T."/>
            <person name="Herter B."/>
            <person name="Rosa B.A."/>
            <person name="Cordes M."/>
            <person name="Tomlinson C."/>
            <person name="Wollam A."/>
            <person name="Palsikar V.B."/>
            <person name="Mardis E.R."/>
            <person name="Wilson R.K."/>
        </authorList>
    </citation>
    <scope>NUCLEOTIDE SEQUENCE [LARGE SCALE GENOMIC DNA]</scope>
    <source>
        <strain evidence="1 4">MJR7738</strain>
    </source>
</reference>
<dbReference type="Proteomes" id="UP000325462">
    <property type="component" value="Chromosome"/>
</dbReference>